<protein>
    <submittedName>
        <fullName evidence="3">GDP-mannose-dependent alpha-(1-6)-phosphatidylinositol monomannoside mannosyltransferase</fullName>
    </submittedName>
</protein>
<dbReference type="EMBL" id="CP036275">
    <property type="protein sequence ID" value="QDU38394.1"/>
    <property type="molecule type" value="Genomic_DNA"/>
</dbReference>
<dbReference type="Gene3D" id="3.40.50.2000">
    <property type="entry name" value="Glycogen Phosphorylase B"/>
    <property type="match status" value="2"/>
</dbReference>
<gene>
    <name evidence="3" type="primary">pimB_1</name>
    <name evidence="3" type="ORF">Mal4_27210</name>
</gene>
<feature type="domain" description="Glycosyl transferase family 1" evidence="1">
    <location>
        <begin position="195"/>
        <end position="360"/>
    </location>
</feature>
<sequence>MTSTVSEHPPQGVAERIIKVEAPTLQRRLRVAHVSMTLQTGGLERLLVDMARYHDANRFEPEFYALDTMGPPADDIRQYGCPAHSARLNLIGKRGVMRLLERLFKRHQIDIVHTHNTYAHYFGTFAARRAGVPIVVNSQHGRGCGIGWKLAVRFVVANRFADRVVGVSDDSALACRQIDPLSTGKITRQWNGIDVERFELRGPKQEPTAITVSRLSPEKDLATLLQAVATVVRDVPDFQLRIVGDGPERAGLESLTDQLQLRQHVTFLGERSDVPDQLANAGFYVASSLTEGISLTLLEAHAVGLPIVATSVGGNPEIVVENETGRLVPPREPETLARAIIQMCRQPERWSEMGRRGRQRVEDNFDVRKTVAGYESIYEDLWARRRSPKN</sequence>
<dbReference type="Pfam" id="PF00534">
    <property type="entry name" value="Glycos_transf_1"/>
    <property type="match status" value="1"/>
</dbReference>
<dbReference type="RefSeq" id="WP_145369681.1">
    <property type="nucleotide sequence ID" value="NZ_CP036275.1"/>
</dbReference>
<evidence type="ECO:0000313" key="3">
    <source>
        <dbReference type="EMBL" id="QDU38394.1"/>
    </source>
</evidence>
<dbReference type="OrthoDB" id="232381at2"/>
<evidence type="ECO:0000259" key="1">
    <source>
        <dbReference type="Pfam" id="PF00534"/>
    </source>
</evidence>
<keyword evidence="3" id="KW-0328">Glycosyltransferase</keyword>
<dbReference type="AlphaFoldDB" id="A0A517Z7H0"/>
<name>A0A517Z7H0_9PLAN</name>
<dbReference type="InterPro" id="IPR001296">
    <property type="entry name" value="Glyco_trans_1"/>
</dbReference>
<organism evidence="3 4">
    <name type="scientific">Maioricimonas rarisocia</name>
    <dbReference type="NCBI Taxonomy" id="2528026"/>
    <lineage>
        <taxon>Bacteria</taxon>
        <taxon>Pseudomonadati</taxon>
        <taxon>Planctomycetota</taxon>
        <taxon>Planctomycetia</taxon>
        <taxon>Planctomycetales</taxon>
        <taxon>Planctomycetaceae</taxon>
        <taxon>Maioricimonas</taxon>
    </lineage>
</organism>
<feature type="domain" description="Glycosyltransferase subfamily 4-like N-terminal" evidence="2">
    <location>
        <begin position="41"/>
        <end position="177"/>
    </location>
</feature>
<evidence type="ECO:0000313" key="4">
    <source>
        <dbReference type="Proteomes" id="UP000320496"/>
    </source>
</evidence>
<dbReference type="Pfam" id="PF13579">
    <property type="entry name" value="Glyco_trans_4_4"/>
    <property type="match status" value="1"/>
</dbReference>
<dbReference type="InterPro" id="IPR028098">
    <property type="entry name" value="Glyco_trans_4-like_N"/>
</dbReference>
<reference evidence="3 4" key="1">
    <citation type="submission" date="2019-02" db="EMBL/GenBank/DDBJ databases">
        <title>Deep-cultivation of Planctomycetes and their phenomic and genomic characterization uncovers novel biology.</title>
        <authorList>
            <person name="Wiegand S."/>
            <person name="Jogler M."/>
            <person name="Boedeker C."/>
            <person name="Pinto D."/>
            <person name="Vollmers J."/>
            <person name="Rivas-Marin E."/>
            <person name="Kohn T."/>
            <person name="Peeters S.H."/>
            <person name="Heuer A."/>
            <person name="Rast P."/>
            <person name="Oberbeckmann S."/>
            <person name="Bunk B."/>
            <person name="Jeske O."/>
            <person name="Meyerdierks A."/>
            <person name="Storesund J.E."/>
            <person name="Kallscheuer N."/>
            <person name="Luecker S."/>
            <person name="Lage O.M."/>
            <person name="Pohl T."/>
            <person name="Merkel B.J."/>
            <person name="Hornburger P."/>
            <person name="Mueller R.-W."/>
            <person name="Bruemmer F."/>
            <person name="Labrenz M."/>
            <person name="Spormann A.M."/>
            <person name="Op den Camp H."/>
            <person name="Overmann J."/>
            <person name="Amann R."/>
            <person name="Jetten M.S.M."/>
            <person name="Mascher T."/>
            <person name="Medema M.H."/>
            <person name="Devos D.P."/>
            <person name="Kaster A.-K."/>
            <person name="Ovreas L."/>
            <person name="Rohde M."/>
            <person name="Galperin M.Y."/>
            <person name="Jogler C."/>
        </authorList>
    </citation>
    <scope>NUCLEOTIDE SEQUENCE [LARGE SCALE GENOMIC DNA]</scope>
    <source>
        <strain evidence="3 4">Mal4</strain>
    </source>
</reference>
<dbReference type="PANTHER" id="PTHR12526:SF630">
    <property type="entry name" value="GLYCOSYLTRANSFERASE"/>
    <property type="match status" value="1"/>
</dbReference>
<dbReference type="KEGG" id="mri:Mal4_27210"/>
<dbReference type="SUPFAM" id="SSF53756">
    <property type="entry name" value="UDP-Glycosyltransferase/glycogen phosphorylase"/>
    <property type="match status" value="1"/>
</dbReference>
<keyword evidence="3" id="KW-0808">Transferase</keyword>
<dbReference type="PANTHER" id="PTHR12526">
    <property type="entry name" value="GLYCOSYLTRANSFERASE"/>
    <property type="match status" value="1"/>
</dbReference>
<accession>A0A517Z7H0</accession>
<dbReference type="Proteomes" id="UP000320496">
    <property type="component" value="Chromosome"/>
</dbReference>
<keyword evidence="4" id="KW-1185">Reference proteome</keyword>
<evidence type="ECO:0000259" key="2">
    <source>
        <dbReference type="Pfam" id="PF13579"/>
    </source>
</evidence>
<proteinExistence type="predicted"/>
<dbReference type="GO" id="GO:0016757">
    <property type="term" value="F:glycosyltransferase activity"/>
    <property type="evidence" value="ECO:0007669"/>
    <property type="project" value="UniProtKB-KW"/>
</dbReference>